<evidence type="ECO:0000313" key="4">
    <source>
        <dbReference type="Proteomes" id="UP000614610"/>
    </source>
</evidence>
<feature type="compositionally biased region" description="Low complexity" evidence="2">
    <location>
        <begin position="389"/>
        <end position="410"/>
    </location>
</feature>
<dbReference type="PANTHER" id="PTHR34706:SF3">
    <property type="entry name" value="ANKYRIN REPEAT PROTEIN (AFU_ORTHOLOGUE AFUA_7G06200)"/>
    <property type="match status" value="1"/>
</dbReference>
<accession>A0A8H8V5V5</accession>
<feature type="compositionally biased region" description="Polar residues" evidence="2">
    <location>
        <begin position="279"/>
        <end position="294"/>
    </location>
</feature>
<name>A0A8H8V5V5_ORBOL</name>
<feature type="compositionally biased region" description="Basic and acidic residues" evidence="2">
    <location>
        <begin position="707"/>
        <end position="721"/>
    </location>
</feature>
<feature type="compositionally biased region" description="Polar residues" evidence="2">
    <location>
        <begin position="749"/>
        <end position="761"/>
    </location>
</feature>
<feature type="compositionally biased region" description="Polar residues" evidence="2">
    <location>
        <begin position="488"/>
        <end position="504"/>
    </location>
</feature>
<dbReference type="SMART" id="SM00248">
    <property type="entry name" value="ANK"/>
    <property type="match status" value="3"/>
</dbReference>
<dbReference type="PROSITE" id="PS50297">
    <property type="entry name" value="ANK_REP_REGION"/>
    <property type="match status" value="1"/>
</dbReference>
<evidence type="ECO:0008006" key="5">
    <source>
        <dbReference type="Google" id="ProtNLM"/>
    </source>
</evidence>
<feature type="compositionally biased region" description="Acidic residues" evidence="2">
    <location>
        <begin position="819"/>
        <end position="846"/>
    </location>
</feature>
<dbReference type="OrthoDB" id="2142040at2759"/>
<organism evidence="3 4">
    <name type="scientific">Orbilia oligospora</name>
    <name type="common">Nematode-trapping fungus</name>
    <name type="synonym">Arthrobotrys oligospora</name>
    <dbReference type="NCBI Taxonomy" id="2813651"/>
    <lineage>
        <taxon>Eukaryota</taxon>
        <taxon>Fungi</taxon>
        <taxon>Dikarya</taxon>
        <taxon>Ascomycota</taxon>
        <taxon>Pezizomycotina</taxon>
        <taxon>Orbiliomycetes</taxon>
        <taxon>Orbiliales</taxon>
        <taxon>Orbiliaceae</taxon>
        <taxon>Orbilia</taxon>
    </lineage>
</organism>
<evidence type="ECO:0000256" key="1">
    <source>
        <dbReference type="PROSITE-ProRule" id="PRU00023"/>
    </source>
</evidence>
<evidence type="ECO:0000313" key="3">
    <source>
        <dbReference type="EMBL" id="KAF3207855.1"/>
    </source>
</evidence>
<dbReference type="Gene3D" id="1.25.40.20">
    <property type="entry name" value="Ankyrin repeat-containing domain"/>
    <property type="match status" value="1"/>
</dbReference>
<gene>
    <name evidence="3" type="ORF">TWF679_008187</name>
</gene>
<dbReference type="PROSITE" id="PS50088">
    <property type="entry name" value="ANK_REPEAT"/>
    <property type="match status" value="2"/>
</dbReference>
<feature type="compositionally biased region" description="Polar residues" evidence="2">
    <location>
        <begin position="605"/>
        <end position="659"/>
    </location>
</feature>
<evidence type="ECO:0000256" key="2">
    <source>
        <dbReference type="SAM" id="MobiDB-lite"/>
    </source>
</evidence>
<dbReference type="PANTHER" id="PTHR34706">
    <property type="entry name" value="SLR1338 PROTEIN"/>
    <property type="match status" value="1"/>
</dbReference>
<dbReference type="InterPro" id="IPR036770">
    <property type="entry name" value="Ankyrin_rpt-contain_sf"/>
</dbReference>
<feature type="compositionally biased region" description="Polar residues" evidence="2">
    <location>
        <begin position="529"/>
        <end position="564"/>
    </location>
</feature>
<feature type="compositionally biased region" description="Polar residues" evidence="2">
    <location>
        <begin position="666"/>
        <end position="682"/>
    </location>
</feature>
<feature type="compositionally biased region" description="Polar residues" evidence="2">
    <location>
        <begin position="414"/>
        <end position="442"/>
    </location>
</feature>
<feature type="repeat" description="ANK" evidence="1">
    <location>
        <begin position="36"/>
        <end position="68"/>
    </location>
</feature>
<feature type="compositionally biased region" description="Polar residues" evidence="2">
    <location>
        <begin position="324"/>
        <end position="340"/>
    </location>
</feature>
<reference evidence="3" key="1">
    <citation type="submission" date="2019-06" db="EMBL/GenBank/DDBJ databases">
        <authorList>
            <person name="Palmer J.M."/>
        </authorList>
    </citation>
    <scope>NUCLEOTIDE SEQUENCE</scope>
    <source>
        <strain evidence="3">TWF679</strain>
    </source>
</reference>
<dbReference type="EMBL" id="WIWT01000050">
    <property type="protein sequence ID" value="KAF3207855.1"/>
    <property type="molecule type" value="Genomic_DNA"/>
</dbReference>
<feature type="region of interest" description="Disordered" evidence="2">
    <location>
        <begin position="224"/>
        <end position="771"/>
    </location>
</feature>
<dbReference type="AlphaFoldDB" id="A0A8H8V5V5"/>
<sequence>MSTGTIHDLVREGALTEKNLLEGDRLQAINEVEPGGSMTPLGSAVLKGDILATRLLLRHGADVNKPSGTPSKTSRTRTPLWIAVSKTEKLENVGPIVKILLEENADPNIPSLDDKNTPPLLNAVKNNNIEVVMMLMSYGALPTAVDKSGMSAQKFAENKKRHKIIKAMSTESWHTEQLKAAGLVVGIVSFVIAWANTTPSQRRRLEAGAALLLAGGILYRNFAGKDTDEPATGPATGKVTRKSGAGNPAKSATNKKKKSVDNISKSPNGVTAKGKPVQRSGTAQKGTGNINTNKADVAGNPNKPAAVNLDRPENGSSKIPARNVTGNGSGQFNGNTQSDTDNTRKKDIGSPAQTATNKTNLPADTNEPVQPSGTAQPNVITQPSPENVPASDNANLPNSSSSNPSVSATAMNKPEQSNGTAHHNGAAQSNSAAQPNGTQLGTDNDIKAAVTGNPTQSAIDNDTNRLADGSPKSPFGAGATGKPAQFKDPTQSYPSHENTTTTDIGNPAKFAGETNTNYPAGGDPKLSIDGSSQTAPGNTTRSATENGAQSMANETTQTTVGNTNRHLDDSSKPLVNDTITDKPENTNGITPSVNDHDDAVETGDGNPTQPAAHNKNQPGDNGSDTSSHDTTQTAAGNTAESATRNGAETIATETTQTSNGSGGQPADNNSNTPSGNNTQTAIENAAESATKDGAQDLADETIQPPIDNKDEPADGELKPPTDDTTQPTTGTITQPTETTNDDPQAIVDETTQPLVDNTSRSADGDSKSSVDDINRLAAGDITEPVIENGPQAIKDTEATRITTGDIPPPDNNATQPGDGDNDGNNDDDNNNDNDGDDDGDDDDDSGSDSGDGTLSPLSGALINRFGTTGTFGDIETMSPELRELMLKENVVEFKKGINEYITKSGLNRFFPPDDPFLQTVINKALELEKDPENVLDVRELTKLTFYKTVLYLDDSGSMKKGARIQDLRKLVERIASITTKLLPDGEGIELRFINAPTNDSYSKPSLSTIDKIISELVMWGWTPIGTSLKGKILMPLVYEQVWTEKFERPMLVTIITDGFPEGPKGPRGRKTGEKPDTFKKAILECGEILKDHGYESNDVLFQISQIGAEEEAAKFIDGLRRDKDLDDVLYCSTDQLDVKYKELHDNHKQLDQWTCCVATVVKRRCHGFS</sequence>
<proteinExistence type="predicted"/>
<feature type="region of interest" description="Disordered" evidence="2">
    <location>
        <begin position="798"/>
        <end position="859"/>
    </location>
</feature>
<feature type="compositionally biased region" description="Polar residues" evidence="2">
    <location>
        <begin position="351"/>
        <end position="385"/>
    </location>
</feature>
<dbReference type="InterPro" id="IPR002110">
    <property type="entry name" value="Ankyrin_rpt"/>
</dbReference>
<keyword evidence="1" id="KW-0040">ANK repeat</keyword>
<comment type="caution">
    <text evidence="3">The sequence shown here is derived from an EMBL/GenBank/DDBJ whole genome shotgun (WGS) entry which is preliminary data.</text>
</comment>
<feature type="repeat" description="ANK" evidence="1">
    <location>
        <begin position="115"/>
        <end position="147"/>
    </location>
</feature>
<dbReference type="Proteomes" id="UP000614610">
    <property type="component" value="Unassembled WGS sequence"/>
</dbReference>
<feature type="compositionally biased region" description="Basic and acidic residues" evidence="2">
    <location>
        <begin position="762"/>
        <end position="771"/>
    </location>
</feature>
<dbReference type="SUPFAM" id="SSF48403">
    <property type="entry name" value="Ankyrin repeat"/>
    <property type="match status" value="1"/>
</dbReference>
<protein>
    <recommendedName>
        <fullName evidence="5">VWFA domain-containing protein</fullName>
    </recommendedName>
</protein>
<feature type="compositionally biased region" description="Polar residues" evidence="2">
    <location>
        <begin position="452"/>
        <end position="461"/>
    </location>
</feature>
<feature type="compositionally biased region" description="Low complexity" evidence="2">
    <location>
        <begin position="722"/>
        <end position="738"/>
    </location>
</feature>